<evidence type="ECO:0000256" key="6">
    <source>
        <dbReference type="ARBA" id="ARBA00023136"/>
    </source>
</evidence>
<evidence type="ECO:0000256" key="4">
    <source>
        <dbReference type="ARBA" id="ARBA00022729"/>
    </source>
</evidence>
<dbReference type="GO" id="GO:0006622">
    <property type="term" value="P:protein targeting to lysosome"/>
    <property type="evidence" value="ECO:0007669"/>
    <property type="project" value="InterPro"/>
</dbReference>
<feature type="transmembrane region" description="Helical" evidence="9">
    <location>
        <begin position="7"/>
        <end position="27"/>
    </location>
</feature>
<reference evidence="11 12" key="1">
    <citation type="journal article" date="2019" name="Sci. Rep.">
        <title>Orb-weaving spider Araneus ventricosus genome elucidates the spidroin gene catalogue.</title>
        <authorList>
            <person name="Kono N."/>
            <person name="Nakamura H."/>
            <person name="Ohtoshi R."/>
            <person name="Moran D.A.P."/>
            <person name="Shinohara A."/>
            <person name="Yoshida Y."/>
            <person name="Fujiwara M."/>
            <person name="Mori M."/>
            <person name="Tomita M."/>
            <person name="Arakawa K."/>
        </authorList>
    </citation>
    <scope>NUCLEOTIDE SEQUENCE [LARGE SCALE GENOMIC DNA]</scope>
</reference>
<evidence type="ECO:0000313" key="12">
    <source>
        <dbReference type="Proteomes" id="UP000499080"/>
    </source>
</evidence>
<dbReference type="InterPro" id="IPR028927">
    <property type="entry name" value="Man-6-P_rcpt"/>
</dbReference>
<evidence type="ECO:0000256" key="5">
    <source>
        <dbReference type="ARBA" id="ARBA00022989"/>
    </source>
</evidence>
<keyword evidence="11" id="KW-0675">Receptor</keyword>
<dbReference type="AlphaFoldDB" id="A0A4Y2UFN8"/>
<dbReference type="Gene3D" id="2.70.130.10">
    <property type="entry name" value="Mannose-6-phosphate receptor binding domain"/>
    <property type="match status" value="1"/>
</dbReference>
<dbReference type="InterPro" id="IPR000296">
    <property type="entry name" value="Man-6-P_rcpt_cation_dep"/>
</dbReference>
<keyword evidence="4" id="KW-0732">Signal</keyword>
<dbReference type="SUPFAM" id="SSF50911">
    <property type="entry name" value="Mannose 6-phosphate receptor domain"/>
    <property type="match status" value="1"/>
</dbReference>
<accession>A0A4Y2UFN8</accession>
<dbReference type="Proteomes" id="UP000499080">
    <property type="component" value="Unassembled WGS sequence"/>
</dbReference>
<keyword evidence="5 9" id="KW-1133">Transmembrane helix</keyword>
<evidence type="ECO:0000256" key="9">
    <source>
        <dbReference type="SAM" id="Phobius"/>
    </source>
</evidence>
<protein>
    <submittedName>
        <fullName evidence="11">Cation-dependent mannose-6-phosphate receptor</fullName>
    </submittedName>
</protein>
<comment type="subcellular location">
    <subcellularLocation>
        <location evidence="1">Endomembrane system</location>
    </subcellularLocation>
</comment>
<dbReference type="EMBL" id="BGPR01035533">
    <property type="protein sequence ID" value="GBO10416.1"/>
    <property type="molecule type" value="Genomic_DNA"/>
</dbReference>
<sequence length="283" mass="32201">MRSGKHFSVLVHCLAEVFFFIQLFYVLPKCRADCEIHQPANLNDSKRETELLNIIKPLTGLVFDVKDAIAPTEFTYKISICGHIEGSGPHVAAMQFTKDNHSFSLGMNNNVNIMGGTDWILLSYYGGSNYDHHCNSTERVTQIMIVCDPDVLKGKLEILEERKSTEHSNCYYLFELNSNVSCTVKTSEVVPNKLSSGSVFCILFFTVVSVYLICGFLYKRIVIGAKGLEQIPNYSFWRDFGNLQADGCDYICRWGPRQESQAYRGIDDHLKMDEERDDQLLNM</sequence>
<keyword evidence="3 9" id="KW-0812">Transmembrane</keyword>
<evidence type="ECO:0000256" key="2">
    <source>
        <dbReference type="ARBA" id="ARBA00022448"/>
    </source>
</evidence>
<gene>
    <name evidence="11" type="primary">M6pr_1</name>
    <name evidence="11" type="ORF">AVEN_17610_1</name>
</gene>
<dbReference type="GO" id="GO:0005802">
    <property type="term" value="C:trans-Golgi network"/>
    <property type="evidence" value="ECO:0007669"/>
    <property type="project" value="TreeGrafter"/>
</dbReference>
<dbReference type="GO" id="GO:0019904">
    <property type="term" value="F:protein domain specific binding"/>
    <property type="evidence" value="ECO:0007669"/>
    <property type="project" value="InterPro"/>
</dbReference>
<dbReference type="PROSITE" id="PS51914">
    <property type="entry name" value="MRH"/>
    <property type="match status" value="1"/>
</dbReference>
<keyword evidence="2" id="KW-0813">Transport</keyword>
<dbReference type="InterPro" id="IPR009011">
    <property type="entry name" value="Man6P_isomerase_rcpt-bd_dom_sf"/>
</dbReference>
<feature type="transmembrane region" description="Helical" evidence="9">
    <location>
        <begin position="197"/>
        <end position="218"/>
    </location>
</feature>
<name>A0A4Y2UFN8_ARAVE</name>
<comment type="caution">
    <text evidence="11">The sequence shown here is derived from an EMBL/GenBank/DDBJ whole genome shotgun (WGS) entry which is preliminary data.</text>
</comment>
<keyword evidence="8" id="KW-0325">Glycoprotein</keyword>
<proteinExistence type="predicted"/>
<keyword evidence="6 9" id="KW-0472">Membrane</keyword>
<evidence type="ECO:0000256" key="7">
    <source>
        <dbReference type="ARBA" id="ARBA00023157"/>
    </source>
</evidence>
<dbReference type="InterPro" id="IPR044865">
    <property type="entry name" value="MRH_dom"/>
</dbReference>
<dbReference type="OrthoDB" id="29460at2759"/>
<dbReference type="Pfam" id="PF02157">
    <property type="entry name" value="Man-6-P_recep"/>
    <property type="match status" value="1"/>
</dbReference>
<dbReference type="PANTHER" id="PTHR15071">
    <property type="entry name" value="MANNOSE-6-PHOSPHATE RECEPTOR FAMILY MEMBER"/>
    <property type="match status" value="1"/>
</dbReference>
<dbReference type="GO" id="GO:0005768">
    <property type="term" value="C:endosome"/>
    <property type="evidence" value="ECO:0007669"/>
    <property type="project" value="InterPro"/>
</dbReference>
<keyword evidence="7" id="KW-1015">Disulfide bond</keyword>
<evidence type="ECO:0000256" key="8">
    <source>
        <dbReference type="ARBA" id="ARBA00023180"/>
    </source>
</evidence>
<feature type="domain" description="MRH" evidence="10">
    <location>
        <begin position="32"/>
        <end position="184"/>
    </location>
</feature>
<organism evidence="11 12">
    <name type="scientific">Araneus ventricosus</name>
    <name type="common">Orbweaver spider</name>
    <name type="synonym">Epeira ventricosa</name>
    <dbReference type="NCBI Taxonomy" id="182803"/>
    <lineage>
        <taxon>Eukaryota</taxon>
        <taxon>Metazoa</taxon>
        <taxon>Ecdysozoa</taxon>
        <taxon>Arthropoda</taxon>
        <taxon>Chelicerata</taxon>
        <taxon>Arachnida</taxon>
        <taxon>Araneae</taxon>
        <taxon>Araneomorphae</taxon>
        <taxon>Entelegynae</taxon>
        <taxon>Araneoidea</taxon>
        <taxon>Araneidae</taxon>
        <taxon>Araneus</taxon>
    </lineage>
</organism>
<evidence type="ECO:0000259" key="10">
    <source>
        <dbReference type="PROSITE" id="PS51914"/>
    </source>
</evidence>
<keyword evidence="12" id="KW-1185">Reference proteome</keyword>
<evidence type="ECO:0000256" key="3">
    <source>
        <dbReference type="ARBA" id="ARBA00022692"/>
    </source>
</evidence>
<dbReference type="PRINTS" id="PR00715">
    <property type="entry name" value="MAN6PRECEPTR"/>
</dbReference>
<dbReference type="PANTHER" id="PTHR15071:SF29">
    <property type="entry name" value="CATION-DEPENDENT MANNOSE-6-PHOSPHATE RECEPTOR"/>
    <property type="match status" value="1"/>
</dbReference>
<evidence type="ECO:0000256" key="1">
    <source>
        <dbReference type="ARBA" id="ARBA00004308"/>
    </source>
</evidence>
<evidence type="ECO:0000313" key="11">
    <source>
        <dbReference type="EMBL" id="GBO10416.1"/>
    </source>
</evidence>